<name>A0A1X6WNA6_9ENTE</name>
<protein>
    <submittedName>
        <fullName evidence="1">Uncharacterized protein</fullName>
    </submittedName>
</protein>
<evidence type="ECO:0000313" key="1">
    <source>
        <dbReference type="EMBL" id="SLM85803.1"/>
    </source>
</evidence>
<gene>
    <name evidence="1" type="ORF">FM121_06860</name>
</gene>
<dbReference type="Proteomes" id="UP000195918">
    <property type="component" value="Unassembled WGS sequence"/>
</dbReference>
<dbReference type="OrthoDB" id="2199357at2"/>
<proteinExistence type="predicted"/>
<dbReference type="EMBL" id="FWFD01000009">
    <property type="protein sequence ID" value="SLM85803.1"/>
    <property type="molecule type" value="Genomic_DNA"/>
</dbReference>
<sequence length="248" mass="28300">MNNSIQTKEITLETIRNNREILINGRTAYFADLVKTAVTLSTEIAHESNEQIKELKSMLITETITIMTASWRNTLPFNLFVSKGADDFAKSLGVEDLRNHNYSLKFSMDKIIEIIEEPSFLAVAENLSDQDVAKLNKSLSKEDTLLNSNVMLHWEHAYTGKMFTTDVTALIKELSNNNATDEVILSSVKTLVEKQAIVWILKPENYVITEKGYKDTRQPSWEAAYKECAIELSETSKEDYSKSFNKKW</sequence>
<evidence type="ECO:0000313" key="2">
    <source>
        <dbReference type="Proteomes" id="UP000195918"/>
    </source>
</evidence>
<dbReference type="AlphaFoldDB" id="A0A1X6WNA6"/>
<dbReference type="RefSeq" id="WP_086951438.1">
    <property type="nucleotide sequence ID" value="NZ_FWFD01000009.1"/>
</dbReference>
<reference evidence="2" key="1">
    <citation type="submission" date="2017-02" db="EMBL/GenBank/DDBJ databases">
        <authorList>
            <person name="Dridi B."/>
        </authorList>
    </citation>
    <scope>NUCLEOTIDE SEQUENCE [LARGE SCALE GENOMIC DNA]</scope>
    <source>
        <strain evidence="2">bH819</strain>
    </source>
</reference>
<keyword evidence="2" id="KW-1185">Reference proteome</keyword>
<accession>A0A1X6WNA6</accession>
<organism evidence="1 2">
    <name type="scientific">Vagococcus fluvialis bH819</name>
    <dbReference type="NCBI Taxonomy" id="1255619"/>
    <lineage>
        <taxon>Bacteria</taxon>
        <taxon>Bacillati</taxon>
        <taxon>Bacillota</taxon>
        <taxon>Bacilli</taxon>
        <taxon>Lactobacillales</taxon>
        <taxon>Enterococcaceae</taxon>
        <taxon>Vagococcus</taxon>
    </lineage>
</organism>